<dbReference type="EMBL" id="BGZK01000062">
    <property type="protein sequence ID" value="GBP14289.1"/>
    <property type="molecule type" value="Genomic_DNA"/>
</dbReference>
<proteinExistence type="predicted"/>
<keyword evidence="1" id="KW-1133">Transmembrane helix</keyword>
<evidence type="ECO:0000313" key="3">
    <source>
        <dbReference type="Proteomes" id="UP000299102"/>
    </source>
</evidence>
<dbReference type="AlphaFoldDB" id="A0A4C1TIB6"/>
<evidence type="ECO:0000313" key="2">
    <source>
        <dbReference type="EMBL" id="GBP14289.1"/>
    </source>
</evidence>
<name>A0A4C1TIB6_EUMVA</name>
<evidence type="ECO:0000256" key="1">
    <source>
        <dbReference type="SAM" id="Phobius"/>
    </source>
</evidence>
<dbReference type="Proteomes" id="UP000299102">
    <property type="component" value="Unassembled WGS sequence"/>
</dbReference>
<keyword evidence="3" id="KW-1185">Reference proteome</keyword>
<reference evidence="2 3" key="1">
    <citation type="journal article" date="2019" name="Commun. Biol.">
        <title>The bagworm genome reveals a unique fibroin gene that provides high tensile strength.</title>
        <authorList>
            <person name="Kono N."/>
            <person name="Nakamura H."/>
            <person name="Ohtoshi R."/>
            <person name="Tomita M."/>
            <person name="Numata K."/>
            <person name="Arakawa K."/>
        </authorList>
    </citation>
    <scope>NUCLEOTIDE SEQUENCE [LARGE SCALE GENOMIC DNA]</scope>
</reference>
<keyword evidence="1" id="KW-0472">Membrane</keyword>
<comment type="caution">
    <text evidence="2">The sequence shown here is derived from an EMBL/GenBank/DDBJ whole genome shotgun (WGS) entry which is preliminary data.</text>
</comment>
<gene>
    <name evidence="2" type="ORF">EVAR_7707_1</name>
</gene>
<sequence length="149" mass="17136">METIYIAVIELIVMYASYAWAPAASKLGMRKMLDTLQRSVALKTRLTYRTVSLHSTLILSRLLFLNIRAKKTAWLYKVKREKQLEDKFTNRKLPEKSMDFCKLPHPVHTSKIGFGSIEDLDLTSMEQSPLSGRTFILTVAKLKTKSMPR</sequence>
<protein>
    <submittedName>
        <fullName evidence="2">Uncharacterized protein</fullName>
    </submittedName>
</protein>
<organism evidence="2 3">
    <name type="scientific">Eumeta variegata</name>
    <name type="common">Bagworm moth</name>
    <name type="synonym">Eumeta japonica</name>
    <dbReference type="NCBI Taxonomy" id="151549"/>
    <lineage>
        <taxon>Eukaryota</taxon>
        <taxon>Metazoa</taxon>
        <taxon>Ecdysozoa</taxon>
        <taxon>Arthropoda</taxon>
        <taxon>Hexapoda</taxon>
        <taxon>Insecta</taxon>
        <taxon>Pterygota</taxon>
        <taxon>Neoptera</taxon>
        <taxon>Endopterygota</taxon>
        <taxon>Lepidoptera</taxon>
        <taxon>Glossata</taxon>
        <taxon>Ditrysia</taxon>
        <taxon>Tineoidea</taxon>
        <taxon>Psychidae</taxon>
        <taxon>Oiketicinae</taxon>
        <taxon>Eumeta</taxon>
    </lineage>
</organism>
<keyword evidence="1" id="KW-0812">Transmembrane</keyword>
<accession>A0A4C1TIB6</accession>
<feature type="transmembrane region" description="Helical" evidence="1">
    <location>
        <begin position="6"/>
        <end position="25"/>
    </location>
</feature>
<dbReference type="OrthoDB" id="7695642at2759"/>